<dbReference type="Gene3D" id="3.60.10.10">
    <property type="entry name" value="Endonuclease/exonuclease/phosphatase"/>
    <property type="match status" value="1"/>
</dbReference>
<dbReference type="InterPro" id="IPR000300">
    <property type="entry name" value="IPPc"/>
</dbReference>
<dbReference type="Proteomes" id="UP000324800">
    <property type="component" value="Unassembled WGS sequence"/>
</dbReference>
<dbReference type="InterPro" id="IPR036691">
    <property type="entry name" value="Endo/exonu/phosph_ase_sf"/>
</dbReference>
<proteinExistence type="predicted"/>
<evidence type="ECO:0000259" key="1">
    <source>
        <dbReference type="Pfam" id="PF22669"/>
    </source>
</evidence>
<feature type="domain" description="Inositol polyphosphate-related phosphatase" evidence="1">
    <location>
        <begin position="12"/>
        <end position="97"/>
    </location>
</feature>
<evidence type="ECO:0000313" key="3">
    <source>
        <dbReference type="Proteomes" id="UP000324800"/>
    </source>
</evidence>
<reference evidence="2 3" key="1">
    <citation type="submission" date="2019-03" db="EMBL/GenBank/DDBJ databases">
        <title>Single cell metagenomics reveals metabolic interactions within the superorganism composed of flagellate Streblomastix strix and complex community of Bacteroidetes bacteria on its surface.</title>
        <authorList>
            <person name="Treitli S.C."/>
            <person name="Kolisko M."/>
            <person name="Husnik F."/>
            <person name="Keeling P."/>
            <person name="Hampl V."/>
        </authorList>
    </citation>
    <scope>NUCLEOTIDE SEQUENCE [LARGE SCALE GENOMIC DNA]</scope>
    <source>
        <strain evidence="2">ST1C</strain>
    </source>
</reference>
<dbReference type="SUPFAM" id="SSF56219">
    <property type="entry name" value="DNase I-like"/>
    <property type="match status" value="1"/>
</dbReference>
<comment type="caution">
    <text evidence="2">The sequence shown here is derived from an EMBL/GenBank/DDBJ whole genome shotgun (WGS) entry which is preliminary data.</text>
</comment>
<organism evidence="2 3">
    <name type="scientific">Streblomastix strix</name>
    <dbReference type="NCBI Taxonomy" id="222440"/>
    <lineage>
        <taxon>Eukaryota</taxon>
        <taxon>Metamonada</taxon>
        <taxon>Preaxostyla</taxon>
        <taxon>Oxymonadida</taxon>
        <taxon>Streblomastigidae</taxon>
        <taxon>Streblomastix</taxon>
    </lineage>
</organism>
<dbReference type="OrthoDB" id="2248459at2759"/>
<accession>A0A5J4WHX9</accession>
<dbReference type="AlphaFoldDB" id="A0A5J4WHX9"/>
<evidence type="ECO:0000313" key="2">
    <source>
        <dbReference type="EMBL" id="KAA6394428.1"/>
    </source>
</evidence>
<dbReference type="EMBL" id="SNRW01001945">
    <property type="protein sequence ID" value="KAA6394428.1"/>
    <property type="molecule type" value="Genomic_DNA"/>
</dbReference>
<name>A0A5J4WHX9_9EUKA</name>
<dbReference type="GO" id="GO:0016791">
    <property type="term" value="F:phosphatase activity"/>
    <property type="evidence" value="ECO:0007669"/>
    <property type="project" value="InterPro"/>
</dbReference>
<dbReference type="Pfam" id="PF22669">
    <property type="entry name" value="Exo_endo_phos2"/>
    <property type="match status" value="1"/>
</dbReference>
<gene>
    <name evidence="2" type="ORF">EZS28_010040</name>
</gene>
<protein>
    <recommendedName>
        <fullName evidence="1">Inositol polyphosphate-related phosphatase domain-containing protein</fullName>
    </recommendedName>
</protein>
<dbReference type="GO" id="GO:0046856">
    <property type="term" value="P:phosphatidylinositol dephosphorylation"/>
    <property type="evidence" value="ECO:0007669"/>
    <property type="project" value="InterPro"/>
</dbReference>
<sequence length="145" mass="16740">MSMVKRENFDLSNKGAICFCFEVKGRPFCIITSHFSSGQEKINRCRDDFHSMMRESFFDKLSQSCIPANKHDYCFLKRDLNLDMWMEMQRKDIERVIRLGSAVQSTVSFAIEQSGSKPIIPTPVNSCYFFFECTSSSSSLRRIAS</sequence>